<dbReference type="RefSeq" id="WP_045360791.1">
    <property type="nucleotide sequence ID" value="NZ_BBPA01000059.1"/>
</dbReference>
<dbReference type="EMBL" id="BBPA01000059">
    <property type="protein sequence ID" value="GAL94675.1"/>
    <property type="molecule type" value="Genomic_DNA"/>
</dbReference>
<evidence type="ECO:0000313" key="2">
    <source>
        <dbReference type="EMBL" id="GAL94675.1"/>
    </source>
</evidence>
<protein>
    <recommendedName>
        <fullName evidence="1">PIN domain-containing protein</fullName>
    </recommendedName>
</protein>
<gene>
    <name evidence="2" type="ORF">N44_03255</name>
</gene>
<feature type="domain" description="PIN" evidence="1">
    <location>
        <begin position="3"/>
        <end position="115"/>
    </location>
</feature>
<dbReference type="InterPro" id="IPR002716">
    <property type="entry name" value="PIN_dom"/>
</dbReference>
<organism evidence="2 3">
    <name type="scientific">Microcystis aeruginosa NIES-44</name>
    <dbReference type="NCBI Taxonomy" id="449439"/>
    <lineage>
        <taxon>Bacteria</taxon>
        <taxon>Bacillati</taxon>
        <taxon>Cyanobacteriota</taxon>
        <taxon>Cyanophyceae</taxon>
        <taxon>Oscillatoriophycideae</taxon>
        <taxon>Chroococcales</taxon>
        <taxon>Microcystaceae</taxon>
        <taxon>Microcystis</taxon>
    </lineage>
</organism>
<dbReference type="SUPFAM" id="SSF88723">
    <property type="entry name" value="PIN domain-like"/>
    <property type="match status" value="1"/>
</dbReference>
<reference evidence="3" key="1">
    <citation type="journal article" date="2015" name="Genome">
        <title>Whole Genome Sequence of the Non-Microcystin-Producing Microcystis aeruginosa Strain NIES-44.</title>
        <authorList>
            <person name="Okano K."/>
            <person name="Miyata N."/>
            <person name="Ozaki Y."/>
        </authorList>
    </citation>
    <scope>NUCLEOTIDE SEQUENCE [LARGE SCALE GENOMIC DNA]</scope>
    <source>
        <strain evidence="3">NIES-44</strain>
    </source>
</reference>
<dbReference type="PANTHER" id="PTHR34610">
    <property type="entry name" value="SSL7007 PROTEIN"/>
    <property type="match status" value="1"/>
</dbReference>
<dbReference type="Gene3D" id="3.40.50.1010">
    <property type="entry name" value="5'-nuclease"/>
    <property type="match status" value="1"/>
</dbReference>
<dbReference type="NCBIfam" id="TIGR00305">
    <property type="entry name" value="putative toxin-antitoxin system toxin component, PIN family"/>
    <property type="match status" value="1"/>
</dbReference>
<dbReference type="PANTHER" id="PTHR34610:SF3">
    <property type="entry name" value="SSL7007 PROTEIN"/>
    <property type="match status" value="1"/>
</dbReference>
<dbReference type="SMART" id="SM00670">
    <property type="entry name" value="PINc"/>
    <property type="match status" value="1"/>
</dbReference>
<dbReference type="InterPro" id="IPR029060">
    <property type="entry name" value="PIN-like_dom_sf"/>
</dbReference>
<evidence type="ECO:0000313" key="3">
    <source>
        <dbReference type="Proteomes" id="UP000030321"/>
    </source>
</evidence>
<accession>A0A0A1VY42</accession>
<sequence length="142" mass="15840">MIYTVVFDTNILLSAALSKSGSPNSCFSLAQSKLIRSVTCPEILQELSEKLLLKIKFTEERVRKYIEEICEASSIVSIGGTLRAVPNDPDDDMIIECAIAGKATHIITGDKHLLSLVEYQNIQIVKAKDFLDFLDRNNNHEL</sequence>
<dbReference type="Pfam" id="PF13470">
    <property type="entry name" value="PIN_3"/>
    <property type="match status" value="1"/>
</dbReference>
<dbReference type="Proteomes" id="UP000030321">
    <property type="component" value="Unassembled WGS sequence"/>
</dbReference>
<dbReference type="AlphaFoldDB" id="A0A0A1VY42"/>
<proteinExistence type="predicted"/>
<dbReference type="InterPro" id="IPR002850">
    <property type="entry name" value="PIN_toxin-like"/>
</dbReference>
<name>A0A0A1VY42_MICAE</name>
<evidence type="ECO:0000259" key="1">
    <source>
        <dbReference type="SMART" id="SM00670"/>
    </source>
</evidence>
<comment type="caution">
    <text evidence="2">The sequence shown here is derived from an EMBL/GenBank/DDBJ whole genome shotgun (WGS) entry which is preliminary data.</text>
</comment>